<dbReference type="NCBIfam" id="TIGR00254">
    <property type="entry name" value="GGDEF"/>
    <property type="match status" value="1"/>
</dbReference>
<dbReference type="EMBL" id="CP099717">
    <property type="protein sequence ID" value="USV58304.1"/>
    <property type="molecule type" value="Genomic_DNA"/>
</dbReference>
<proteinExistence type="predicted"/>
<gene>
    <name evidence="5" type="ORF">NHF51_03785</name>
</gene>
<dbReference type="SUPFAM" id="SSF55073">
    <property type="entry name" value="Nucleotide cyclase"/>
    <property type="match status" value="1"/>
</dbReference>
<dbReference type="CDD" id="cd01949">
    <property type="entry name" value="GGDEF"/>
    <property type="match status" value="1"/>
</dbReference>
<keyword evidence="3" id="KW-1133">Transmembrane helix</keyword>
<feature type="domain" description="GGDEF" evidence="4">
    <location>
        <begin position="347"/>
        <end position="476"/>
    </location>
</feature>
<protein>
    <recommendedName>
        <fullName evidence="1">diguanylate cyclase</fullName>
        <ecNumber evidence="1">2.7.7.65</ecNumber>
    </recommendedName>
</protein>
<dbReference type="Pfam" id="PF00990">
    <property type="entry name" value="GGDEF"/>
    <property type="match status" value="1"/>
</dbReference>
<evidence type="ECO:0000259" key="4">
    <source>
        <dbReference type="PROSITE" id="PS50887"/>
    </source>
</evidence>
<dbReference type="InterPro" id="IPR043128">
    <property type="entry name" value="Rev_trsase/Diguanyl_cyclase"/>
</dbReference>
<evidence type="ECO:0000256" key="3">
    <source>
        <dbReference type="SAM" id="Phobius"/>
    </source>
</evidence>
<dbReference type="InterPro" id="IPR050469">
    <property type="entry name" value="Diguanylate_Cyclase"/>
</dbReference>
<feature type="transmembrane region" description="Helical" evidence="3">
    <location>
        <begin position="294"/>
        <end position="313"/>
    </location>
</feature>
<dbReference type="RefSeq" id="WP_126623266.1">
    <property type="nucleotide sequence ID" value="NZ_CAWMEL010000013.1"/>
</dbReference>
<dbReference type="PROSITE" id="PS50887">
    <property type="entry name" value="GGDEF"/>
    <property type="match status" value="1"/>
</dbReference>
<accession>A0AAE9MHF0</accession>
<name>A0AAE9MHF0_9GAMM</name>
<dbReference type="PANTHER" id="PTHR45138">
    <property type="entry name" value="REGULATORY COMPONENTS OF SENSORY TRANSDUCTION SYSTEM"/>
    <property type="match status" value="1"/>
</dbReference>
<dbReference type="InterPro" id="IPR029787">
    <property type="entry name" value="Nucleotide_cyclase"/>
</dbReference>
<keyword evidence="3" id="KW-0812">Transmembrane</keyword>
<dbReference type="Gene3D" id="3.30.70.270">
    <property type="match status" value="1"/>
</dbReference>
<comment type="catalytic activity">
    <reaction evidence="2">
        <text>2 GTP = 3',3'-c-di-GMP + 2 diphosphate</text>
        <dbReference type="Rhea" id="RHEA:24898"/>
        <dbReference type="ChEBI" id="CHEBI:33019"/>
        <dbReference type="ChEBI" id="CHEBI:37565"/>
        <dbReference type="ChEBI" id="CHEBI:58805"/>
        <dbReference type="EC" id="2.7.7.65"/>
    </reaction>
</comment>
<dbReference type="InterPro" id="IPR000160">
    <property type="entry name" value="GGDEF_dom"/>
</dbReference>
<organism evidence="5 6">
    <name type="scientific">Aeromonas encheleia</name>
    <dbReference type="NCBI Taxonomy" id="73010"/>
    <lineage>
        <taxon>Bacteria</taxon>
        <taxon>Pseudomonadati</taxon>
        <taxon>Pseudomonadota</taxon>
        <taxon>Gammaproteobacteria</taxon>
        <taxon>Aeromonadales</taxon>
        <taxon>Aeromonadaceae</taxon>
        <taxon>Aeromonas</taxon>
    </lineage>
</organism>
<evidence type="ECO:0000313" key="6">
    <source>
        <dbReference type="Proteomes" id="UP001056890"/>
    </source>
</evidence>
<dbReference type="Proteomes" id="UP001056890">
    <property type="component" value="Chromosome"/>
</dbReference>
<evidence type="ECO:0000313" key="5">
    <source>
        <dbReference type="EMBL" id="USV58304.1"/>
    </source>
</evidence>
<dbReference type="EC" id="2.7.7.65" evidence="1"/>
<keyword evidence="6" id="KW-1185">Reference proteome</keyword>
<dbReference type="PANTHER" id="PTHR45138:SF9">
    <property type="entry name" value="DIGUANYLATE CYCLASE DGCM-RELATED"/>
    <property type="match status" value="1"/>
</dbReference>
<dbReference type="GO" id="GO:0052621">
    <property type="term" value="F:diguanylate cyclase activity"/>
    <property type="evidence" value="ECO:0007669"/>
    <property type="project" value="UniProtKB-EC"/>
</dbReference>
<sequence>MSVSRMRDIPRKWLLRLALLCLVLSGLALVLYYTYLSIRHDMQLITAKQQNVFEVYYQRARILEPEHLAQFVDGSSIKAPIFSENQDATVYVYGYDVKFRDRIAVIPILPPTSEMLIAYQYALSYPDVINLYAFYDDYRLLGMVADKQILPRRLLPSNTRLDDLKPWRHYFGCAAFASTHVPCSADEAQVSEIYTDAFTQLQTITMYFPFVFYDQAKRDYRYGLSGIDIDIHEAFKAVFRPFETLNPSRTVISFDAAEPCRSWHLCLSTRLMQTKAGADLYLKWSYGYGDFVRVALYGPAFKLYLIALLLLMLTGRRAYARLRTLAYTDHLTRLPRRDILDNALLQEHDYLMILDIDNFKSVNDIHGHAVGDIALAAFARHLQENIRKGDCAIRWGGEEFIALYKGLEDEAAMRHAVARLLEQELRLPQLPGPITFSAGIIRIRDYLTVSDAITLADELLYHVKQHGKHNIAHYQGQHIELIRTPESPTG</sequence>
<dbReference type="AlphaFoldDB" id="A0AAE9MHF0"/>
<evidence type="ECO:0000256" key="1">
    <source>
        <dbReference type="ARBA" id="ARBA00012528"/>
    </source>
</evidence>
<reference evidence="5" key="1">
    <citation type="submission" date="2022-06" db="EMBL/GenBank/DDBJ databases">
        <title>Complete Genome of Aeromonas sp. Strain SOD01 Isolated from an Urban Freshwater Stream.</title>
        <authorList>
            <person name="Williams L.E."/>
            <person name="Brysgel T."/>
            <person name="Capestro E.M."/>
            <person name="Foltz G.V."/>
            <person name="Gardner A.E."/>
            <person name="Ingrassia J."/>
            <person name="Peterson E."/>
            <person name="Arruda J."/>
            <person name="Flaherty I."/>
            <person name="Hunt M."/>
            <person name="Pappas G."/>
            <person name="Ramsaran S."/>
            <person name="Rocha M."/>
        </authorList>
    </citation>
    <scope>NUCLEOTIDE SEQUENCE</scope>
    <source>
        <strain evidence="5">SOD01</strain>
    </source>
</reference>
<keyword evidence="3" id="KW-0472">Membrane</keyword>
<dbReference type="SMART" id="SM00267">
    <property type="entry name" value="GGDEF"/>
    <property type="match status" value="1"/>
</dbReference>
<evidence type="ECO:0000256" key="2">
    <source>
        <dbReference type="ARBA" id="ARBA00034247"/>
    </source>
</evidence>